<keyword evidence="2" id="KW-0378">Hydrolase</keyword>
<dbReference type="CDD" id="cd16344">
    <property type="entry name" value="LMWPAP"/>
    <property type="match status" value="1"/>
</dbReference>
<feature type="domain" description="Phosphotyrosine protein phosphatase I" evidence="4">
    <location>
        <begin position="5"/>
        <end position="143"/>
    </location>
</feature>
<reference evidence="5 6" key="1">
    <citation type="submission" date="2023-03" db="EMBL/GenBank/DDBJ databases">
        <title>Bacillus Genome Sequencing.</title>
        <authorList>
            <person name="Dunlap C."/>
        </authorList>
    </citation>
    <scope>NUCLEOTIDE SEQUENCE [LARGE SCALE GENOMIC DNA]</scope>
    <source>
        <strain evidence="5 6">B-4107</strain>
    </source>
</reference>
<keyword evidence="3" id="KW-0904">Protein phosphatase</keyword>
<keyword evidence="6" id="KW-1185">Reference proteome</keyword>
<dbReference type="Gene3D" id="3.40.50.2300">
    <property type="match status" value="1"/>
</dbReference>
<comment type="similarity">
    <text evidence="1">Belongs to the low molecular weight phosphotyrosine protein phosphatase family.</text>
</comment>
<organism evidence="5 6">
    <name type="scientific">Shouchella miscanthi</name>
    <dbReference type="NCBI Taxonomy" id="2598861"/>
    <lineage>
        <taxon>Bacteria</taxon>
        <taxon>Bacillati</taxon>
        <taxon>Bacillota</taxon>
        <taxon>Bacilli</taxon>
        <taxon>Bacillales</taxon>
        <taxon>Bacillaceae</taxon>
        <taxon>Shouchella</taxon>
    </lineage>
</organism>
<evidence type="ECO:0000259" key="4">
    <source>
        <dbReference type="SMART" id="SM00226"/>
    </source>
</evidence>
<dbReference type="InterPro" id="IPR017867">
    <property type="entry name" value="Tyr_phospatase_low_mol_wt"/>
</dbReference>
<accession>A0ABU6NNG4</accession>
<dbReference type="InterPro" id="IPR050438">
    <property type="entry name" value="LMW_PTPase"/>
</dbReference>
<dbReference type="Proteomes" id="UP001341820">
    <property type="component" value="Unassembled WGS sequence"/>
</dbReference>
<gene>
    <name evidence="5" type="ORF">P5F74_09170</name>
</gene>
<dbReference type="InterPro" id="IPR036196">
    <property type="entry name" value="Ptyr_pPase_sf"/>
</dbReference>
<dbReference type="SUPFAM" id="SSF52788">
    <property type="entry name" value="Phosphotyrosine protein phosphatases I"/>
    <property type="match status" value="1"/>
</dbReference>
<dbReference type="EMBL" id="JAROAS010000016">
    <property type="protein sequence ID" value="MED4128297.1"/>
    <property type="molecule type" value="Genomic_DNA"/>
</dbReference>
<evidence type="ECO:0000256" key="1">
    <source>
        <dbReference type="ARBA" id="ARBA00011063"/>
    </source>
</evidence>
<protein>
    <submittedName>
        <fullName evidence="5">Low molecular weight protein arginine phosphatase</fullName>
    </submittedName>
</protein>
<proteinExistence type="inferred from homology"/>
<evidence type="ECO:0000256" key="3">
    <source>
        <dbReference type="ARBA" id="ARBA00022912"/>
    </source>
</evidence>
<evidence type="ECO:0000313" key="6">
    <source>
        <dbReference type="Proteomes" id="UP001341820"/>
    </source>
</evidence>
<comment type="caution">
    <text evidence="5">The sequence shown here is derived from an EMBL/GenBank/DDBJ whole genome shotgun (WGS) entry which is preliminary data.</text>
</comment>
<dbReference type="PRINTS" id="PR00719">
    <property type="entry name" value="LMWPTPASE"/>
</dbReference>
<dbReference type="RefSeq" id="WP_035394288.1">
    <property type="nucleotide sequence ID" value="NZ_CP042163.1"/>
</dbReference>
<dbReference type="PANTHER" id="PTHR11717">
    <property type="entry name" value="LOW MOLECULAR WEIGHT PROTEIN TYROSINE PHOSPHATASE"/>
    <property type="match status" value="1"/>
</dbReference>
<evidence type="ECO:0000256" key="2">
    <source>
        <dbReference type="ARBA" id="ARBA00022801"/>
    </source>
</evidence>
<dbReference type="InterPro" id="IPR023485">
    <property type="entry name" value="Ptyr_pPase"/>
</dbReference>
<dbReference type="Pfam" id="PF01451">
    <property type="entry name" value="LMWPc"/>
    <property type="match status" value="1"/>
</dbReference>
<dbReference type="SMART" id="SM00226">
    <property type="entry name" value="LMWPc"/>
    <property type="match status" value="1"/>
</dbReference>
<sequence>MKKKKNVLVVCTGNTCRSPLAEAYLKKYGSEHVNVKSAGVSAAYGHAISSGSKRVLEKEGIELDHASQPLSDELIQWADKVLTMSSAHKRIVEERYPYQNVSTLQEAAGREGYDIQDPFGGTDEDYEQTAKMIKKAVKDFLRQS</sequence>
<name>A0ABU6NNG4_9BACI</name>
<dbReference type="PANTHER" id="PTHR11717:SF31">
    <property type="entry name" value="LOW MOLECULAR WEIGHT PROTEIN-TYROSINE-PHOSPHATASE ETP-RELATED"/>
    <property type="match status" value="1"/>
</dbReference>
<evidence type="ECO:0000313" key="5">
    <source>
        <dbReference type="EMBL" id="MED4128297.1"/>
    </source>
</evidence>